<keyword evidence="1" id="KW-0328">Glycosyltransferase</keyword>
<evidence type="ECO:0000256" key="2">
    <source>
        <dbReference type="ARBA" id="ARBA00022679"/>
    </source>
</evidence>
<dbReference type="PANTHER" id="PTHR30160:SF1">
    <property type="entry name" value="LIPOPOLYSACCHARIDE 1,2-N-ACETYLGLUCOSAMINETRANSFERASE-RELATED"/>
    <property type="match status" value="1"/>
</dbReference>
<dbReference type="RefSeq" id="WP_250194233.1">
    <property type="nucleotide sequence ID" value="NZ_CP097635.1"/>
</dbReference>
<keyword evidence="2" id="KW-0808">Transferase</keyword>
<dbReference type="EMBL" id="CP097635">
    <property type="protein sequence ID" value="URI05968.1"/>
    <property type="molecule type" value="Genomic_DNA"/>
</dbReference>
<organism evidence="3 4">
    <name type="scientific">Aquincola tertiaricarbonis</name>
    <dbReference type="NCBI Taxonomy" id="391953"/>
    <lineage>
        <taxon>Bacteria</taxon>
        <taxon>Pseudomonadati</taxon>
        <taxon>Pseudomonadota</taxon>
        <taxon>Betaproteobacteria</taxon>
        <taxon>Burkholderiales</taxon>
        <taxon>Sphaerotilaceae</taxon>
        <taxon>Aquincola</taxon>
    </lineage>
</organism>
<dbReference type="Pfam" id="PF01075">
    <property type="entry name" value="Glyco_transf_9"/>
    <property type="match status" value="1"/>
</dbReference>
<reference evidence="3" key="1">
    <citation type="submission" date="2022-05" db="EMBL/GenBank/DDBJ databases">
        <title>An RpoN-dependent PEP-CTERM gene is involved in floc formation of an Aquincola tertiaricarbonis strain.</title>
        <authorList>
            <person name="Qiu D."/>
            <person name="Xia M."/>
        </authorList>
    </citation>
    <scope>NUCLEOTIDE SEQUENCE</scope>
    <source>
        <strain evidence="3">RN12</strain>
    </source>
</reference>
<evidence type="ECO:0000256" key="1">
    <source>
        <dbReference type="ARBA" id="ARBA00022676"/>
    </source>
</evidence>
<accession>A0ABY4RZV5</accession>
<evidence type="ECO:0000313" key="4">
    <source>
        <dbReference type="Proteomes" id="UP001056201"/>
    </source>
</evidence>
<dbReference type="InterPro" id="IPR051199">
    <property type="entry name" value="LPS_LOS_Heptosyltrfase"/>
</dbReference>
<dbReference type="SUPFAM" id="SSF53756">
    <property type="entry name" value="UDP-Glycosyltransferase/glycogen phosphorylase"/>
    <property type="match status" value="1"/>
</dbReference>
<gene>
    <name evidence="3" type="ORF">MW290_08450</name>
</gene>
<sequence length="366" mass="39527">MTAAVAWPVAPRRIGVFRALMLGDMLCAVPALRAISARWPQAELVLIGLPWAREWARRLPMVQRFVEFPGWPGLPEREPDLAALPGWLQAMQAERFDLLLQLHGSGSVVNHLLAACAPQRLAGFAEPDDLAPEPALFTRWPRQGHEIERLLHLTDHLGLPRQGTAMLLPLAEEDRARATALLAAEGAGGGPYACVHAGARFSSRRWPAERFAAVADQLARQGLRIVLTGSEGERPLVQQLRQAMRQPVIDLTGRTDFWSLAALVQGARLLLSNDTGVSHVAAAVGTPSVVVSSGSDVARWAPLDTGRHTVLWADTPCRPCGHEHCPYQHECALAVGVDEVAAVALRRAIDPAPAAPAAPRTEEATP</sequence>
<dbReference type="Gene3D" id="3.40.50.2000">
    <property type="entry name" value="Glycogen Phosphorylase B"/>
    <property type="match status" value="2"/>
</dbReference>
<dbReference type="CDD" id="cd03789">
    <property type="entry name" value="GT9_LPS_heptosyltransferase"/>
    <property type="match status" value="1"/>
</dbReference>
<dbReference type="InterPro" id="IPR002201">
    <property type="entry name" value="Glyco_trans_9"/>
</dbReference>
<dbReference type="Proteomes" id="UP001056201">
    <property type="component" value="Chromosome 1"/>
</dbReference>
<name>A0ABY4RZV5_AQUTE</name>
<keyword evidence="4" id="KW-1185">Reference proteome</keyword>
<protein>
    <submittedName>
        <fullName evidence="3">Glycosyltransferase family 9 protein</fullName>
    </submittedName>
</protein>
<proteinExistence type="predicted"/>
<dbReference type="PANTHER" id="PTHR30160">
    <property type="entry name" value="TETRAACYLDISACCHARIDE 4'-KINASE-RELATED"/>
    <property type="match status" value="1"/>
</dbReference>
<evidence type="ECO:0000313" key="3">
    <source>
        <dbReference type="EMBL" id="URI05968.1"/>
    </source>
</evidence>